<dbReference type="PhylomeDB" id="A7RTP2"/>
<keyword evidence="1" id="KW-0479">Metal-binding</keyword>
<dbReference type="EMBL" id="DS469538">
    <property type="protein sequence ID" value="EDO45124.1"/>
    <property type="molecule type" value="Genomic_DNA"/>
</dbReference>
<dbReference type="PANTHER" id="PTHR16146:SF46">
    <property type="entry name" value="INTELECTIN-1A-RELATED"/>
    <property type="match status" value="1"/>
</dbReference>
<organism evidence="6 7">
    <name type="scientific">Nematostella vectensis</name>
    <name type="common">Starlet sea anemone</name>
    <dbReference type="NCBI Taxonomy" id="45351"/>
    <lineage>
        <taxon>Eukaryota</taxon>
        <taxon>Metazoa</taxon>
        <taxon>Cnidaria</taxon>
        <taxon>Anthozoa</taxon>
        <taxon>Hexacorallia</taxon>
        <taxon>Actiniaria</taxon>
        <taxon>Edwardsiidae</taxon>
        <taxon>Nematostella</taxon>
    </lineage>
</organism>
<dbReference type="PANTHER" id="PTHR16146">
    <property type="entry name" value="INTELECTIN"/>
    <property type="match status" value="1"/>
</dbReference>
<keyword evidence="7" id="KW-1185">Reference proteome</keyword>
<evidence type="ECO:0000256" key="1">
    <source>
        <dbReference type="ARBA" id="ARBA00022723"/>
    </source>
</evidence>
<evidence type="ECO:0000313" key="6">
    <source>
        <dbReference type="EMBL" id="EDO45124.1"/>
    </source>
</evidence>
<evidence type="ECO:0000313" key="7">
    <source>
        <dbReference type="Proteomes" id="UP000001593"/>
    </source>
</evidence>
<evidence type="ECO:0000256" key="2">
    <source>
        <dbReference type="ARBA" id="ARBA00022734"/>
    </source>
</evidence>
<proteinExistence type="predicted"/>
<keyword evidence="2" id="KW-0430">Lectin</keyword>
<evidence type="ECO:0000256" key="4">
    <source>
        <dbReference type="ARBA" id="ARBA00023157"/>
    </source>
</evidence>
<dbReference type="AlphaFoldDB" id="A7RTP2"/>
<dbReference type="InParanoid" id="A7RTP2"/>
<name>A7RTP2_NEMVE</name>
<reference evidence="6 7" key="1">
    <citation type="journal article" date="2007" name="Science">
        <title>Sea anemone genome reveals ancestral eumetazoan gene repertoire and genomic organization.</title>
        <authorList>
            <person name="Putnam N.H."/>
            <person name="Srivastava M."/>
            <person name="Hellsten U."/>
            <person name="Dirks B."/>
            <person name="Chapman J."/>
            <person name="Salamov A."/>
            <person name="Terry A."/>
            <person name="Shapiro H."/>
            <person name="Lindquist E."/>
            <person name="Kapitonov V.V."/>
            <person name="Jurka J."/>
            <person name="Genikhovich G."/>
            <person name="Grigoriev I.V."/>
            <person name="Lucas S.M."/>
            <person name="Steele R.E."/>
            <person name="Finnerty J.R."/>
            <person name="Technau U."/>
            <person name="Martindale M.Q."/>
            <person name="Rokhsar D.S."/>
        </authorList>
    </citation>
    <scope>NUCLEOTIDE SEQUENCE [LARGE SCALE GENOMIC DNA]</scope>
    <source>
        <strain evidence="7">CH2 X CH6</strain>
    </source>
</reference>
<dbReference type="Proteomes" id="UP000001593">
    <property type="component" value="Unassembled WGS sequence"/>
</dbReference>
<accession>A7RTP2</accession>
<keyword evidence="3" id="KW-0106">Calcium</keyword>
<dbReference type="GO" id="GO:0070492">
    <property type="term" value="F:oligosaccharide binding"/>
    <property type="evidence" value="ECO:0000318"/>
    <property type="project" value="GO_Central"/>
</dbReference>
<evidence type="ECO:0000259" key="5">
    <source>
        <dbReference type="PROSITE" id="PS51406"/>
    </source>
</evidence>
<dbReference type="GO" id="GO:0046872">
    <property type="term" value="F:metal ion binding"/>
    <property type="evidence" value="ECO:0007669"/>
    <property type="project" value="UniProtKB-KW"/>
</dbReference>
<dbReference type="InterPro" id="IPR002181">
    <property type="entry name" value="Fibrinogen_a/b/g_C_dom"/>
</dbReference>
<dbReference type="HOGENOM" id="CLU_829776_0_0_1"/>
<dbReference type="PROSITE" id="PS51406">
    <property type="entry name" value="FIBRINOGEN_C_2"/>
    <property type="match status" value="1"/>
</dbReference>
<dbReference type="Gene3D" id="3.90.215.10">
    <property type="entry name" value="Gamma Fibrinogen, chain A, domain 1"/>
    <property type="match status" value="1"/>
</dbReference>
<protein>
    <recommendedName>
        <fullName evidence="5">Fibrinogen C-terminal domain-containing protein</fullName>
    </recommendedName>
</protein>
<gene>
    <name evidence="6" type="ORF">NEMVEDRAFT_v1g201999</name>
</gene>
<dbReference type="STRING" id="45351.A7RTP2"/>
<dbReference type="GO" id="GO:0005615">
    <property type="term" value="C:extracellular space"/>
    <property type="evidence" value="ECO:0000318"/>
    <property type="project" value="GO_Central"/>
</dbReference>
<dbReference type="InterPro" id="IPR014716">
    <property type="entry name" value="Fibrinogen_a/b/g_C_1"/>
</dbReference>
<dbReference type="InterPro" id="IPR036056">
    <property type="entry name" value="Fibrinogen-like_C"/>
</dbReference>
<dbReference type="NCBIfam" id="NF040941">
    <property type="entry name" value="GGGWT_bact"/>
    <property type="match status" value="1"/>
</dbReference>
<keyword evidence="4" id="KW-1015">Disulfide bond</keyword>
<dbReference type="SUPFAM" id="SSF56496">
    <property type="entry name" value="Fibrinogen C-terminal domain-like"/>
    <property type="match status" value="1"/>
</dbReference>
<feature type="domain" description="Fibrinogen C-terminal" evidence="5">
    <location>
        <begin position="119"/>
        <end position="169"/>
    </location>
</feature>
<dbReference type="OMA" id="PFSETHY"/>
<evidence type="ECO:0000256" key="3">
    <source>
        <dbReference type="ARBA" id="ARBA00022837"/>
    </source>
</evidence>
<sequence length="335" mass="37782">MKKFTIYPKLKKFQFSVCFKNSLAEVASADYLSSGVSSFKSEYLISSISSTHYRLDQLQCTLACLREASCNAAIFHESSDICYLGFLDDGTKNMLRKGNGRFLYMVMLSKSISQVYYEVIKNKVYESCKDLKRQYPNAPSGIYRIAPGKNAPFQAYCDQATAGGGWTLVWSYTFTNYLNFEDKSNAVTPLPDWRASCGARVSTRAPLNETQYDAIRFQIWQDIGKEFLVKSNINNWYRCKPSDGSLVLWIEGKIICKKVKTVAAGCISVPSILKIMGCGPALLKLPRRPGSCKHPIFFHFEGSVSRDWPIHNPCPNCRQSHLSGVNNPHGNLYIR</sequence>